<evidence type="ECO:0000256" key="9">
    <source>
        <dbReference type="ARBA" id="ARBA00022989"/>
    </source>
</evidence>
<dbReference type="HOGENOM" id="CLU_095321_4_2_6"/>
<comment type="caution">
    <text evidence="15">The sequence shown here is derived from an EMBL/GenBank/DDBJ whole genome shotgun (WGS) entry which is preliminary data.</text>
</comment>
<evidence type="ECO:0000313" key="17">
    <source>
        <dbReference type="Proteomes" id="UP000029708"/>
    </source>
</evidence>
<comment type="subcellular location">
    <subcellularLocation>
        <location evidence="2">Cell membrane</location>
        <topology evidence="2">Multi-pass membrane protein</topology>
    </subcellularLocation>
</comment>
<feature type="transmembrane region" description="Helical" evidence="13">
    <location>
        <begin position="50"/>
        <end position="69"/>
    </location>
</feature>
<keyword evidence="9 13" id="KW-1133">Transmembrane helix</keyword>
<dbReference type="PANTHER" id="PTHR30529:SF6">
    <property type="entry name" value="BLL0291 PROTEIN"/>
    <property type="match status" value="1"/>
</dbReference>
<dbReference type="InterPro" id="IPR052168">
    <property type="entry name" value="Cytochrome_b561_oxidase"/>
</dbReference>
<feature type="transmembrane region" description="Helical" evidence="13">
    <location>
        <begin position="143"/>
        <end position="164"/>
    </location>
</feature>
<comment type="cofactor">
    <cofactor evidence="1">
        <name>heme b</name>
        <dbReference type="ChEBI" id="CHEBI:60344"/>
    </cofactor>
</comment>
<dbReference type="AlphaFoldDB" id="A0A099CX79"/>
<evidence type="ECO:0000256" key="13">
    <source>
        <dbReference type="SAM" id="Phobius"/>
    </source>
</evidence>
<keyword evidence="11 13" id="KW-0472">Membrane</keyword>
<reference evidence="15 17" key="1">
    <citation type="submission" date="2014-09" db="EMBL/GenBank/DDBJ databases">
        <title>Xanthomonadaceae 3.5X direct submission.</title>
        <authorList>
            <person name="Fang T."/>
            <person name="Wang H."/>
        </authorList>
    </citation>
    <scope>NUCLEOTIDE SEQUENCE [LARGE SCALE GENOMIC DNA]</scope>
    <source>
        <strain evidence="15 17">3.5X</strain>
    </source>
</reference>
<evidence type="ECO:0000259" key="14">
    <source>
        <dbReference type="Pfam" id="PF01292"/>
    </source>
</evidence>
<dbReference type="InterPro" id="IPR016174">
    <property type="entry name" value="Di-haem_cyt_TM"/>
</dbReference>
<evidence type="ECO:0000256" key="10">
    <source>
        <dbReference type="ARBA" id="ARBA00023004"/>
    </source>
</evidence>
<keyword evidence="10" id="KW-0408">Iron</keyword>
<evidence type="ECO:0000256" key="5">
    <source>
        <dbReference type="ARBA" id="ARBA00022617"/>
    </source>
</evidence>
<name>A0A099CX79_9GAMM</name>
<gene>
    <name evidence="16" type="ORF">HNQ86_000573</name>
    <name evidence="15" type="ORF">LF63_0108195</name>
</gene>
<evidence type="ECO:0000256" key="4">
    <source>
        <dbReference type="ARBA" id="ARBA00022475"/>
    </source>
</evidence>
<keyword evidence="3" id="KW-0813">Transport</keyword>
<feature type="transmembrane region" description="Helical" evidence="13">
    <location>
        <begin position="14"/>
        <end position="38"/>
    </location>
</feature>
<dbReference type="Proteomes" id="UP000029708">
    <property type="component" value="Unassembled WGS sequence"/>
</dbReference>
<evidence type="ECO:0000256" key="12">
    <source>
        <dbReference type="ARBA" id="ARBA00037975"/>
    </source>
</evidence>
<sequence length="181" mass="19852">MTSPTRHFHWLPRLLHWSMAVLIVAMLFIGIGMVGSVSSTHEALIRLHKPLGILILLLALLRVCTRLAARPPALPTTLPRWQKHAAHASHWLLYGLMIAMPLIGWAMLSAAGDPIVLGGGLRLPPIAPQSTLLYAYLRQAHTVLAFGLFATILGHVGAALHHGLIRRDGVFSSMARGRRRE</sequence>
<comment type="similarity">
    <text evidence="12">Belongs to the cytochrome b561 family.</text>
</comment>
<dbReference type="SUPFAM" id="SSF81342">
    <property type="entry name" value="Transmembrane di-heme cytochromes"/>
    <property type="match status" value="1"/>
</dbReference>
<dbReference type="Pfam" id="PF01292">
    <property type="entry name" value="Ni_hydr_CYTB"/>
    <property type="match status" value="1"/>
</dbReference>
<dbReference type="OrthoDB" id="1247465at2"/>
<dbReference type="RefSeq" id="WP_043100935.1">
    <property type="nucleotide sequence ID" value="NZ_JACHET010000001.1"/>
</dbReference>
<feature type="transmembrane region" description="Helical" evidence="13">
    <location>
        <begin position="89"/>
        <end position="108"/>
    </location>
</feature>
<evidence type="ECO:0000256" key="1">
    <source>
        <dbReference type="ARBA" id="ARBA00001970"/>
    </source>
</evidence>
<evidence type="ECO:0000256" key="7">
    <source>
        <dbReference type="ARBA" id="ARBA00022723"/>
    </source>
</evidence>
<dbReference type="STRING" id="1543381.LF63_0108195"/>
<dbReference type="GO" id="GO:0020037">
    <property type="term" value="F:heme binding"/>
    <property type="evidence" value="ECO:0007669"/>
    <property type="project" value="TreeGrafter"/>
</dbReference>
<keyword evidence="6 13" id="KW-0812">Transmembrane</keyword>
<accession>A0A099CX79</accession>
<evidence type="ECO:0000256" key="3">
    <source>
        <dbReference type="ARBA" id="ARBA00022448"/>
    </source>
</evidence>
<dbReference type="GO" id="GO:0022904">
    <property type="term" value="P:respiratory electron transport chain"/>
    <property type="evidence" value="ECO:0007669"/>
    <property type="project" value="InterPro"/>
</dbReference>
<dbReference type="EMBL" id="JACHET010000001">
    <property type="protein sequence ID" value="MBB6183228.1"/>
    <property type="molecule type" value="Genomic_DNA"/>
</dbReference>
<dbReference type="PANTHER" id="PTHR30529">
    <property type="entry name" value="CYTOCHROME B561"/>
    <property type="match status" value="1"/>
</dbReference>
<evidence type="ECO:0000256" key="11">
    <source>
        <dbReference type="ARBA" id="ARBA00023136"/>
    </source>
</evidence>
<protein>
    <submittedName>
        <fullName evidence="15 16">Cytochrome b561</fullName>
    </submittedName>
</protein>
<dbReference type="InterPro" id="IPR011577">
    <property type="entry name" value="Cyt_b561_bac/Ni-Hgenase"/>
</dbReference>
<evidence type="ECO:0000313" key="15">
    <source>
        <dbReference type="EMBL" id="KGI78286.1"/>
    </source>
</evidence>
<evidence type="ECO:0000256" key="8">
    <source>
        <dbReference type="ARBA" id="ARBA00022982"/>
    </source>
</evidence>
<dbReference type="GO" id="GO:0005886">
    <property type="term" value="C:plasma membrane"/>
    <property type="evidence" value="ECO:0007669"/>
    <property type="project" value="UniProtKB-SubCell"/>
</dbReference>
<evidence type="ECO:0000313" key="16">
    <source>
        <dbReference type="EMBL" id="MBB6183228.1"/>
    </source>
</evidence>
<dbReference type="GO" id="GO:0009055">
    <property type="term" value="F:electron transfer activity"/>
    <property type="evidence" value="ECO:0007669"/>
    <property type="project" value="InterPro"/>
</dbReference>
<keyword evidence="5" id="KW-0349">Heme</keyword>
<dbReference type="GO" id="GO:0046872">
    <property type="term" value="F:metal ion binding"/>
    <property type="evidence" value="ECO:0007669"/>
    <property type="project" value="UniProtKB-KW"/>
</dbReference>
<evidence type="ECO:0000313" key="18">
    <source>
        <dbReference type="Proteomes" id="UP000560000"/>
    </source>
</evidence>
<proteinExistence type="inferred from homology"/>
<keyword evidence="4" id="KW-1003">Cell membrane</keyword>
<dbReference type="EMBL" id="JROI01000010">
    <property type="protein sequence ID" value="KGI78286.1"/>
    <property type="molecule type" value="Genomic_DNA"/>
</dbReference>
<keyword evidence="8" id="KW-0249">Electron transport</keyword>
<keyword evidence="7" id="KW-0479">Metal-binding</keyword>
<organism evidence="15 17">
    <name type="scientific">Oleiagrimonas soli</name>
    <dbReference type="NCBI Taxonomy" id="1543381"/>
    <lineage>
        <taxon>Bacteria</taxon>
        <taxon>Pseudomonadati</taxon>
        <taxon>Pseudomonadota</taxon>
        <taxon>Gammaproteobacteria</taxon>
        <taxon>Lysobacterales</taxon>
        <taxon>Rhodanobacteraceae</taxon>
        <taxon>Oleiagrimonas</taxon>
    </lineage>
</organism>
<dbReference type="Proteomes" id="UP000560000">
    <property type="component" value="Unassembled WGS sequence"/>
</dbReference>
<feature type="domain" description="Cytochrome b561 bacterial/Ni-hydrogenase" evidence="14">
    <location>
        <begin position="8"/>
        <end position="177"/>
    </location>
</feature>
<evidence type="ECO:0000256" key="2">
    <source>
        <dbReference type="ARBA" id="ARBA00004651"/>
    </source>
</evidence>
<keyword evidence="17" id="KW-1185">Reference proteome</keyword>
<reference evidence="16 18" key="2">
    <citation type="submission" date="2020-08" db="EMBL/GenBank/DDBJ databases">
        <title>Genomic Encyclopedia of Type Strains, Phase IV (KMG-IV): sequencing the most valuable type-strain genomes for metagenomic binning, comparative biology and taxonomic classification.</title>
        <authorList>
            <person name="Goeker M."/>
        </authorList>
    </citation>
    <scope>NUCLEOTIDE SEQUENCE [LARGE SCALE GENOMIC DNA]</scope>
    <source>
        <strain evidence="16 18">DSM 107085</strain>
    </source>
</reference>
<evidence type="ECO:0000256" key="6">
    <source>
        <dbReference type="ARBA" id="ARBA00022692"/>
    </source>
</evidence>